<gene>
    <name evidence="3" type="ORF">SMN809_LOCUS41258</name>
</gene>
<comment type="caution">
    <text evidence="3">The sequence shown here is derived from an EMBL/GenBank/DDBJ whole genome shotgun (WGS) entry which is preliminary data.</text>
</comment>
<feature type="domain" description="HAP1 N-terminal" evidence="2">
    <location>
        <begin position="9"/>
        <end position="54"/>
    </location>
</feature>
<evidence type="ECO:0000259" key="2">
    <source>
        <dbReference type="Pfam" id="PF04849"/>
    </source>
</evidence>
<evidence type="ECO:0000313" key="3">
    <source>
        <dbReference type="EMBL" id="CAF4654906.1"/>
    </source>
</evidence>
<accession>A0A8S2ZRA6</accession>
<feature type="non-terminal residue" evidence="3">
    <location>
        <position position="58"/>
    </location>
</feature>
<feature type="coiled-coil region" evidence="1">
    <location>
        <begin position="5"/>
        <end position="39"/>
    </location>
</feature>
<evidence type="ECO:0000256" key="1">
    <source>
        <dbReference type="SAM" id="Coils"/>
    </source>
</evidence>
<protein>
    <recommendedName>
        <fullName evidence="2">HAP1 N-terminal domain-containing protein</fullName>
    </recommendedName>
</protein>
<organism evidence="3 4">
    <name type="scientific">Rotaria magnacalcarata</name>
    <dbReference type="NCBI Taxonomy" id="392030"/>
    <lineage>
        <taxon>Eukaryota</taxon>
        <taxon>Metazoa</taxon>
        <taxon>Spiralia</taxon>
        <taxon>Gnathifera</taxon>
        <taxon>Rotifera</taxon>
        <taxon>Eurotatoria</taxon>
        <taxon>Bdelloidea</taxon>
        <taxon>Philodinida</taxon>
        <taxon>Philodinidae</taxon>
        <taxon>Rotaria</taxon>
    </lineage>
</organism>
<reference evidence="3" key="1">
    <citation type="submission" date="2021-02" db="EMBL/GenBank/DDBJ databases">
        <authorList>
            <person name="Nowell W R."/>
        </authorList>
    </citation>
    <scope>NUCLEOTIDE SEQUENCE</scope>
</reference>
<dbReference type="Proteomes" id="UP000676336">
    <property type="component" value="Unassembled WGS sequence"/>
</dbReference>
<keyword evidence="1" id="KW-0175">Coiled coil</keyword>
<name>A0A8S2ZRA6_9BILA</name>
<dbReference type="Pfam" id="PF04849">
    <property type="entry name" value="HAP1_N"/>
    <property type="match status" value="1"/>
</dbReference>
<evidence type="ECO:0000313" key="4">
    <source>
        <dbReference type="Proteomes" id="UP000676336"/>
    </source>
</evidence>
<dbReference type="AlphaFoldDB" id="A0A8S2ZRA6"/>
<proteinExistence type="predicted"/>
<sequence>SNIDVRHYEQKIRNLESENQELRSETVKLKIDADTYEQQEQSIVDNFVNALGEQKNFH</sequence>
<dbReference type="EMBL" id="CAJOBI010115874">
    <property type="protein sequence ID" value="CAF4654906.1"/>
    <property type="molecule type" value="Genomic_DNA"/>
</dbReference>
<dbReference type="InterPro" id="IPR006933">
    <property type="entry name" value="HAP1_N"/>
</dbReference>